<dbReference type="GO" id="GO:0005576">
    <property type="term" value="C:extracellular region"/>
    <property type="evidence" value="ECO:0007669"/>
    <property type="project" value="UniProtKB-SubCell"/>
</dbReference>
<dbReference type="Proteomes" id="UP000076420">
    <property type="component" value="Unassembled WGS sequence"/>
</dbReference>
<gene>
    <name evidence="11" type="primary">106070579</name>
</gene>
<dbReference type="InterPro" id="IPR001254">
    <property type="entry name" value="Trypsin_dom"/>
</dbReference>
<accession>A0A2C9JII9</accession>
<dbReference type="FunFam" id="2.40.10.10:FF:000146">
    <property type="entry name" value="Serine protease 53"/>
    <property type="match status" value="1"/>
</dbReference>
<dbReference type="SMART" id="SM00020">
    <property type="entry name" value="Tryp_SPc"/>
    <property type="match status" value="1"/>
</dbReference>
<dbReference type="PRINTS" id="PR00722">
    <property type="entry name" value="CHYMOTRYPSIN"/>
</dbReference>
<evidence type="ECO:0000256" key="6">
    <source>
        <dbReference type="ARBA" id="ARBA00022825"/>
    </source>
</evidence>
<keyword evidence="2" id="KW-0964">Secreted</keyword>
<dbReference type="GO" id="GO:0006508">
    <property type="term" value="P:proteolysis"/>
    <property type="evidence" value="ECO:0007669"/>
    <property type="project" value="UniProtKB-KW"/>
</dbReference>
<keyword evidence="8" id="KW-1015">Disulfide bond</keyword>
<keyword evidence="5 9" id="KW-0378">Hydrolase</keyword>
<dbReference type="PROSITE" id="PS00134">
    <property type="entry name" value="TRYPSIN_HIS"/>
    <property type="match status" value="1"/>
</dbReference>
<evidence type="ECO:0000256" key="4">
    <source>
        <dbReference type="ARBA" id="ARBA00022729"/>
    </source>
</evidence>
<keyword evidence="4" id="KW-0732">Signal</keyword>
<dbReference type="InterPro" id="IPR018114">
    <property type="entry name" value="TRYPSIN_HIS"/>
</dbReference>
<evidence type="ECO:0000313" key="12">
    <source>
        <dbReference type="Proteomes" id="UP000076420"/>
    </source>
</evidence>
<dbReference type="SUPFAM" id="SSF50494">
    <property type="entry name" value="Trypsin-like serine proteases"/>
    <property type="match status" value="1"/>
</dbReference>
<feature type="domain" description="Peptidase S1" evidence="10">
    <location>
        <begin position="113"/>
        <end position="358"/>
    </location>
</feature>
<name>A0A2C9JII9_BIOGL</name>
<evidence type="ECO:0000256" key="3">
    <source>
        <dbReference type="ARBA" id="ARBA00022670"/>
    </source>
</evidence>
<dbReference type="Gene3D" id="2.40.10.10">
    <property type="entry name" value="Trypsin-like serine proteases"/>
    <property type="match status" value="1"/>
</dbReference>
<keyword evidence="6 9" id="KW-0720">Serine protease</keyword>
<dbReference type="InterPro" id="IPR043504">
    <property type="entry name" value="Peptidase_S1_PA_chymotrypsin"/>
</dbReference>
<sequence length="360" mass="39681">MLVCTNVLYGMKTTCVQNTNLNSELKIALGPYYSLLITAYWRYLTGPCDVLTARLSSDLATGYLRSFCAHVTQCPEQSSCLSCSASQTVVHIRKACCKETSCRYGTVFPTAKVVGGQRAFRGEFPWIAMLLNEGKFLCGCVILDKSHALTAAHCFDRLDNKPNIEVLAGRYQYDLQIAEAGNQRVKVKSYEIHEKYRVENVSNDIAILLLSTPLVFNTFVTPVCLPRQEDQPEQVCTVAGYGYVNRREPPEVLMKVDLTTYNSTQCLKTFQPTSKPTGALATFLSNGTLCAANELQGGKDTCLGDSGGPLMCAKSSNDVPRYYLFGLVSNGGDCGKAGEPGIYTNIVHFLDWIETKLKRK</sequence>
<keyword evidence="3 9" id="KW-0645">Protease</keyword>
<dbReference type="InterPro" id="IPR009003">
    <property type="entry name" value="Peptidase_S1_PA"/>
</dbReference>
<dbReference type="PROSITE" id="PS50240">
    <property type="entry name" value="TRYPSIN_DOM"/>
    <property type="match status" value="1"/>
</dbReference>
<protein>
    <recommendedName>
        <fullName evidence="10">Peptidase S1 domain-containing protein</fullName>
    </recommendedName>
</protein>
<dbReference type="PANTHER" id="PTHR24253:SF176">
    <property type="entry name" value="CORIN, ISOFORM B"/>
    <property type="match status" value="1"/>
</dbReference>
<dbReference type="KEGG" id="bgt:106070579"/>
<dbReference type="Pfam" id="PF00089">
    <property type="entry name" value="Trypsin"/>
    <property type="match status" value="1"/>
</dbReference>
<evidence type="ECO:0000256" key="5">
    <source>
        <dbReference type="ARBA" id="ARBA00022801"/>
    </source>
</evidence>
<evidence type="ECO:0000256" key="2">
    <source>
        <dbReference type="ARBA" id="ARBA00022525"/>
    </source>
</evidence>
<proteinExistence type="predicted"/>
<dbReference type="GO" id="GO:0004252">
    <property type="term" value="F:serine-type endopeptidase activity"/>
    <property type="evidence" value="ECO:0007669"/>
    <property type="project" value="InterPro"/>
</dbReference>
<comment type="subcellular location">
    <subcellularLocation>
        <location evidence="1">Secreted</location>
    </subcellularLocation>
</comment>
<dbReference type="CDD" id="cd00190">
    <property type="entry name" value="Tryp_SPc"/>
    <property type="match status" value="1"/>
</dbReference>
<evidence type="ECO:0000256" key="7">
    <source>
        <dbReference type="ARBA" id="ARBA00023145"/>
    </source>
</evidence>
<dbReference type="VEuPathDB" id="VectorBase:BGLAX_051311"/>
<dbReference type="PANTHER" id="PTHR24253">
    <property type="entry name" value="TRANSMEMBRANE PROTEASE SERINE"/>
    <property type="match status" value="1"/>
</dbReference>
<dbReference type="InterPro" id="IPR033116">
    <property type="entry name" value="TRYPSIN_SER"/>
</dbReference>
<evidence type="ECO:0000256" key="8">
    <source>
        <dbReference type="ARBA" id="ARBA00023157"/>
    </source>
</evidence>
<organism evidence="11 12">
    <name type="scientific">Biomphalaria glabrata</name>
    <name type="common">Bloodfluke planorb</name>
    <name type="synonym">Freshwater snail</name>
    <dbReference type="NCBI Taxonomy" id="6526"/>
    <lineage>
        <taxon>Eukaryota</taxon>
        <taxon>Metazoa</taxon>
        <taxon>Spiralia</taxon>
        <taxon>Lophotrochozoa</taxon>
        <taxon>Mollusca</taxon>
        <taxon>Gastropoda</taxon>
        <taxon>Heterobranchia</taxon>
        <taxon>Euthyneura</taxon>
        <taxon>Panpulmonata</taxon>
        <taxon>Hygrophila</taxon>
        <taxon>Lymnaeoidea</taxon>
        <taxon>Planorbidae</taxon>
        <taxon>Biomphalaria</taxon>
    </lineage>
</organism>
<reference evidence="11" key="1">
    <citation type="submission" date="2020-05" db="UniProtKB">
        <authorList>
            <consortium name="EnsemblMetazoa"/>
        </authorList>
    </citation>
    <scope>IDENTIFICATION</scope>
    <source>
        <strain evidence="11">BB02</strain>
    </source>
</reference>
<dbReference type="STRING" id="6526.A0A2C9JII9"/>
<dbReference type="InterPro" id="IPR001314">
    <property type="entry name" value="Peptidase_S1A"/>
</dbReference>
<dbReference type="PROSITE" id="PS00135">
    <property type="entry name" value="TRYPSIN_SER"/>
    <property type="match status" value="1"/>
</dbReference>
<dbReference type="OrthoDB" id="10012881at2759"/>
<dbReference type="EnsemblMetazoa" id="BGLB003059-RC">
    <property type="protein sequence ID" value="BGLB003059-PC"/>
    <property type="gene ID" value="BGLB003059"/>
</dbReference>
<dbReference type="VEuPathDB" id="VectorBase:BGLB003059"/>
<dbReference type="AlphaFoldDB" id="A0A2C9JII9"/>
<keyword evidence="7" id="KW-0865">Zymogen</keyword>
<evidence type="ECO:0000259" key="10">
    <source>
        <dbReference type="PROSITE" id="PS50240"/>
    </source>
</evidence>
<evidence type="ECO:0000256" key="9">
    <source>
        <dbReference type="RuleBase" id="RU363034"/>
    </source>
</evidence>
<evidence type="ECO:0000256" key="1">
    <source>
        <dbReference type="ARBA" id="ARBA00004613"/>
    </source>
</evidence>
<evidence type="ECO:0000313" key="11">
    <source>
        <dbReference type="EnsemblMetazoa" id="BGLB003059-PC"/>
    </source>
</evidence>